<evidence type="ECO:0000313" key="8">
    <source>
        <dbReference type="Proteomes" id="UP000664795"/>
    </source>
</evidence>
<comment type="subcellular location">
    <subcellularLocation>
        <location evidence="1">Cell envelope</location>
    </subcellularLocation>
</comment>
<dbReference type="PANTHER" id="PTHR42852:SF6">
    <property type="entry name" value="THIOL:DISULFIDE INTERCHANGE PROTEIN DSBE"/>
    <property type="match status" value="1"/>
</dbReference>
<evidence type="ECO:0000256" key="5">
    <source>
        <dbReference type="SAM" id="SignalP"/>
    </source>
</evidence>
<keyword evidence="2" id="KW-0201">Cytochrome c-type biogenesis</keyword>
<dbReference type="InterPro" id="IPR036249">
    <property type="entry name" value="Thioredoxin-like_sf"/>
</dbReference>
<dbReference type="GO" id="GO:0030313">
    <property type="term" value="C:cell envelope"/>
    <property type="evidence" value="ECO:0007669"/>
    <property type="project" value="UniProtKB-SubCell"/>
</dbReference>
<keyword evidence="3" id="KW-1015">Disulfide bond</keyword>
<keyword evidence="5" id="KW-0732">Signal</keyword>
<dbReference type="RefSeq" id="WP_207337462.1">
    <property type="nucleotide sequence ID" value="NZ_JAFMYU010000020.1"/>
</dbReference>
<comment type="caution">
    <text evidence="7">The sequence shown here is derived from an EMBL/GenBank/DDBJ whole genome shotgun (WGS) entry which is preliminary data.</text>
</comment>
<keyword evidence="8" id="KW-1185">Reference proteome</keyword>
<dbReference type="InterPro" id="IPR050553">
    <property type="entry name" value="Thioredoxin_ResA/DsbE_sf"/>
</dbReference>
<dbReference type="PROSITE" id="PS51352">
    <property type="entry name" value="THIOREDOXIN_2"/>
    <property type="match status" value="1"/>
</dbReference>
<dbReference type="Proteomes" id="UP000664795">
    <property type="component" value="Unassembled WGS sequence"/>
</dbReference>
<evidence type="ECO:0000256" key="1">
    <source>
        <dbReference type="ARBA" id="ARBA00004196"/>
    </source>
</evidence>
<keyword evidence="4" id="KW-0676">Redox-active center</keyword>
<evidence type="ECO:0000256" key="4">
    <source>
        <dbReference type="ARBA" id="ARBA00023284"/>
    </source>
</evidence>
<sequence>MPCFRYLFLLWVALSAQRITAQTTPDSVTIFVEKPTVKIMAGKEKLNDQPLHLTRVDHLEGVPLAAGVNRMALPVQVLDEYHRVVYLFDKPETVRLVFDSTLKRWKAHSENAQRDHALNVDVAYRQHVDPSASIPDFFSYHFFNEKNPQKRETLIRAAETKQQAFLRSYAAQHQLSAADVQRWANYYKFNFLNRLLMAPLGLAPHPYRAKLAALSTNYQNDSLIYLSDYLSGAGMCVFQQLANVSGVKKITLTQCYELSNQLYKGPTRDYIQFRNAIGGLLNWYDPSPTKAEADSVVTRFITDCQTPALKEYIQNLLAFRQMPVSEGTLLTTAKKPVSFREATTAAAVTYVDFWASWCGPCREEMPASKALQAVYAPKGVRFIYVSMDKVPAAWETAMKGIGLAASDSYLLPKDFTSSVAKNLKIKSIPRYLVINKAGKMISTDAPRPSTAAIRTMLDAALK</sequence>
<feature type="signal peptide" evidence="5">
    <location>
        <begin position="1"/>
        <end position="21"/>
    </location>
</feature>
<dbReference type="Pfam" id="PF08534">
    <property type="entry name" value="Redoxin"/>
    <property type="match status" value="1"/>
</dbReference>
<feature type="domain" description="Thioredoxin" evidence="6">
    <location>
        <begin position="310"/>
        <end position="462"/>
    </location>
</feature>
<evidence type="ECO:0000256" key="2">
    <source>
        <dbReference type="ARBA" id="ARBA00022748"/>
    </source>
</evidence>
<dbReference type="CDD" id="cd02966">
    <property type="entry name" value="TlpA_like_family"/>
    <property type="match status" value="1"/>
</dbReference>
<evidence type="ECO:0000256" key="3">
    <source>
        <dbReference type="ARBA" id="ARBA00023157"/>
    </source>
</evidence>
<dbReference type="AlphaFoldDB" id="A0A939GAW3"/>
<gene>
    <name evidence="7" type="ORF">J2I48_20965</name>
</gene>
<dbReference type="PANTHER" id="PTHR42852">
    <property type="entry name" value="THIOL:DISULFIDE INTERCHANGE PROTEIN DSBE"/>
    <property type="match status" value="1"/>
</dbReference>
<dbReference type="EMBL" id="JAFMYU010000020">
    <property type="protein sequence ID" value="MBO0933495.1"/>
    <property type="molecule type" value="Genomic_DNA"/>
</dbReference>
<name>A0A939GAW3_9BACT</name>
<protein>
    <submittedName>
        <fullName evidence="7">TlpA family protein disulfide reductase</fullName>
    </submittedName>
</protein>
<reference evidence="7 8" key="1">
    <citation type="submission" date="2021-03" db="EMBL/GenBank/DDBJ databases">
        <title>Fibrella sp. HMF5036 genome sequencing and assembly.</title>
        <authorList>
            <person name="Kang H."/>
            <person name="Kim H."/>
            <person name="Bae S."/>
            <person name="Joh K."/>
        </authorList>
    </citation>
    <scope>NUCLEOTIDE SEQUENCE [LARGE SCALE GENOMIC DNA]</scope>
    <source>
        <strain evidence="7 8">HMF5036</strain>
    </source>
</reference>
<evidence type="ECO:0000259" key="6">
    <source>
        <dbReference type="PROSITE" id="PS51352"/>
    </source>
</evidence>
<accession>A0A939GAW3</accession>
<dbReference type="SUPFAM" id="SSF52833">
    <property type="entry name" value="Thioredoxin-like"/>
    <property type="match status" value="1"/>
</dbReference>
<dbReference type="Gene3D" id="3.40.30.10">
    <property type="entry name" value="Glutaredoxin"/>
    <property type="match status" value="1"/>
</dbReference>
<dbReference type="InterPro" id="IPR013766">
    <property type="entry name" value="Thioredoxin_domain"/>
</dbReference>
<dbReference type="GO" id="GO:0016491">
    <property type="term" value="F:oxidoreductase activity"/>
    <property type="evidence" value="ECO:0007669"/>
    <property type="project" value="InterPro"/>
</dbReference>
<evidence type="ECO:0000313" key="7">
    <source>
        <dbReference type="EMBL" id="MBO0933495.1"/>
    </source>
</evidence>
<dbReference type="GO" id="GO:0017004">
    <property type="term" value="P:cytochrome complex assembly"/>
    <property type="evidence" value="ECO:0007669"/>
    <property type="project" value="UniProtKB-KW"/>
</dbReference>
<proteinExistence type="predicted"/>
<organism evidence="7 8">
    <name type="scientific">Fibrella aquatilis</name>
    <dbReference type="NCBI Taxonomy" id="2817059"/>
    <lineage>
        <taxon>Bacteria</taxon>
        <taxon>Pseudomonadati</taxon>
        <taxon>Bacteroidota</taxon>
        <taxon>Cytophagia</taxon>
        <taxon>Cytophagales</taxon>
        <taxon>Spirosomataceae</taxon>
        <taxon>Fibrella</taxon>
    </lineage>
</organism>
<feature type="chain" id="PRO_5037428600" evidence="5">
    <location>
        <begin position="22"/>
        <end position="462"/>
    </location>
</feature>
<dbReference type="InterPro" id="IPR013740">
    <property type="entry name" value="Redoxin"/>
</dbReference>